<gene>
    <name evidence="3" type="ORF">GOBAR_AA07644</name>
</gene>
<evidence type="ECO:0000313" key="3">
    <source>
        <dbReference type="EMBL" id="PPS13003.1"/>
    </source>
</evidence>
<protein>
    <recommendedName>
        <fullName evidence="2">Agenet domain-containing protein</fullName>
    </recommendedName>
</protein>
<feature type="domain" description="Agenet" evidence="2">
    <location>
        <begin position="16"/>
        <end position="88"/>
    </location>
</feature>
<dbReference type="InterPro" id="IPR008395">
    <property type="entry name" value="Agenet-like_dom"/>
</dbReference>
<name>A0A2P5YBL3_GOSBA</name>
<reference evidence="3 4" key="1">
    <citation type="submission" date="2015-01" db="EMBL/GenBank/DDBJ databases">
        <title>Genome of allotetraploid Gossypium barbadense reveals genomic plasticity and fiber elongation in cotton evolution.</title>
        <authorList>
            <person name="Chen X."/>
            <person name="Liu X."/>
            <person name="Zhao B."/>
            <person name="Zheng H."/>
            <person name="Hu Y."/>
            <person name="Lu G."/>
            <person name="Yang C."/>
            <person name="Chen J."/>
            <person name="Shan C."/>
            <person name="Zhang L."/>
            <person name="Zhou Y."/>
            <person name="Wang L."/>
            <person name="Guo W."/>
            <person name="Bai Y."/>
            <person name="Ruan J."/>
            <person name="Shangguan X."/>
            <person name="Mao Y."/>
            <person name="Jiang J."/>
            <person name="Zhu Y."/>
            <person name="Lei J."/>
            <person name="Kang H."/>
            <person name="Chen S."/>
            <person name="He X."/>
            <person name="Wang R."/>
            <person name="Wang Y."/>
            <person name="Chen J."/>
            <person name="Wang L."/>
            <person name="Yu S."/>
            <person name="Wang B."/>
            <person name="Wei J."/>
            <person name="Song S."/>
            <person name="Lu X."/>
            <person name="Gao Z."/>
            <person name="Gu W."/>
            <person name="Deng X."/>
            <person name="Ma D."/>
            <person name="Wang S."/>
            <person name="Liang W."/>
            <person name="Fang L."/>
            <person name="Cai C."/>
            <person name="Zhu X."/>
            <person name="Zhou B."/>
            <person name="Zhang Y."/>
            <person name="Chen Z."/>
            <person name="Xu S."/>
            <person name="Zhu R."/>
            <person name="Wang S."/>
            <person name="Zhang T."/>
            <person name="Zhao G."/>
        </authorList>
    </citation>
    <scope>NUCLEOTIDE SEQUENCE [LARGE SCALE GENOMIC DNA]</scope>
    <source>
        <strain evidence="4">cv. Xinhai21</strain>
        <tissue evidence="3">Leaf</tissue>
    </source>
</reference>
<dbReference type="OrthoDB" id="2020707at2759"/>
<dbReference type="EMBL" id="KZ663403">
    <property type="protein sequence ID" value="PPS13003.1"/>
    <property type="molecule type" value="Genomic_DNA"/>
</dbReference>
<feature type="domain" description="Agenet" evidence="2">
    <location>
        <begin position="213"/>
        <end position="281"/>
    </location>
</feature>
<dbReference type="Proteomes" id="UP000239757">
    <property type="component" value="Unassembled WGS sequence"/>
</dbReference>
<evidence type="ECO:0000313" key="4">
    <source>
        <dbReference type="Proteomes" id="UP000239757"/>
    </source>
</evidence>
<dbReference type="CDD" id="cd20406">
    <property type="entry name" value="Tudor_Agenet_AtDUF_rpt2_4"/>
    <property type="match status" value="2"/>
</dbReference>
<feature type="compositionally biased region" description="Polar residues" evidence="1">
    <location>
        <begin position="20"/>
        <end position="30"/>
    </location>
</feature>
<dbReference type="Pfam" id="PF05641">
    <property type="entry name" value="Agenet"/>
    <property type="match status" value="3"/>
</dbReference>
<proteinExistence type="predicted"/>
<accession>A0A2P5YBL3</accession>
<feature type="region of interest" description="Disordered" evidence="1">
    <location>
        <begin position="1"/>
        <end position="33"/>
    </location>
</feature>
<dbReference type="PANTHER" id="PTHR31917">
    <property type="entry name" value="AGENET DOMAIN-CONTAINING PROTEIN-RELATED"/>
    <property type="match status" value="1"/>
</dbReference>
<sequence length="420" mass="47807">MTKRKPTTAPATNDPPHLQPGSQVEISSNDPGFRGSWYTGVIIKRPSSKKPSKFLVQYTHLFEDEAGTTPLRETIDAVDIRPLAPRESTRKFKFSEEVDAYYNDGWWEGVITKELENGNFHVYFKRSKEQLEFGEEQLRLHREWINGSWTPPLAGDEQVKESDRAVTEAKMKFSKVVTQEKLKRDNAASKKKSKSGLAGSGEKLRSSKITMDKFFCKGAHVEVTSDEDGFEGAWFAGTIVKVVGKDRYLVQYESLRTDDDTDFLKEDFDDLHIRPCPPEIVMADRFQKLDEVDAFYNDGWWVGVISKVLSDSKYEVYFKATKEEMKFEHSELRLHQDWINGKWVAAFQGLSRLKRNPLALRSGILAHVKRLLLLMLEIEINFAPAGLAAICIAGSNSVKEAFDDIQILASCCLYLIGQLF</sequence>
<dbReference type="InterPro" id="IPR014002">
    <property type="entry name" value="Agenet_dom_plant"/>
</dbReference>
<evidence type="ECO:0000256" key="1">
    <source>
        <dbReference type="SAM" id="MobiDB-lite"/>
    </source>
</evidence>
<dbReference type="AlphaFoldDB" id="A0A2P5YBL3"/>
<feature type="domain" description="Agenet" evidence="2">
    <location>
        <begin position="90"/>
        <end position="146"/>
    </location>
</feature>
<dbReference type="SMART" id="SM00743">
    <property type="entry name" value="Agenet"/>
    <property type="match status" value="4"/>
</dbReference>
<organism evidence="3 4">
    <name type="scientific">Gossypium barbadense</name>
    <name type="common">Sea Island cotton</name>
    <name type="synonym">Hibiscus barbadensis</name>
    <dbReference type="NCBI Taxonomy" id="3634"/>
    <lineage>
        <taxon>Eukaryota</taxon>
        <taxon>Viridiplantae</taxon>
        <taxon>Streptophyta</taxon>
        <taxon>Embryophyta</taxon>
        <taxon>Tracheophyta</taxon>
        <taxon>Spermatophyta</taxon>
        <taxon>Magnoliopsida</taxon>
        <taxon>eudicotyledons</taxon>
        <taxon>Gunneridae</taxon>
        <taxon>Pentapetalae</taxon>
        <taxon>rosids</taxon>
        <taxon>malvids</taxon>
        <taxon>Malvales</taxon>
        <taxon>Malvaceae</taxon>
        <taxon>Malvoideae</taxon>
        <taxon>Gossypium</taxon>
    </lineage>
</organism>
<feature type="domain" description="Agenet" evidence="2">
    <location>
        <begin position="284"/>
        <end position="340"/>
    </location>
</feature>
<dbReference type="CDD" id="cd20405">
    <property type="entry name" value="Tudor_Agenet_AtDUF_rpt1_3"/>
    <property type="match status" value="2"/>
</dbReference>
<dbReference type="PANTHER" id="PTHR31917:SF80">
    <property type="entry name" value="AGENET DOMAIN-CONTAINING PROTEIN-RELATED"/>
    <property type="match status" value="1"/>
</dbReference>
<evidence type="ECO:0000259" key="2">
    <source>
        <dbReference type="SMART" id="SM00743"/>
    </source>
</evidence>